<sequence>MAPSRRRGAGKAAAAAASRRQWKVGDLVLAKLKGFPAWPATVSEPEKWGYPPDLKKVLVYFFGTQQIAFCNPADIEAFTEEKKQSLLVKRQGKGVDFVRAVQEIIDSYEKSKKQNQIDDFNPGGEVTNLSSGNSEELLSHFEMKDRREACQATAVDRNNPCLQMDKAVDVAQISSLHVKESLLEQAINDVVATGKPTIAMYTSRKRSGSLRSRKRVREQKGSAPERSRSLSLLDSCRLQNLATPSSDANRHAGDASTNLILASLQSSKQIRKSPDASECDDVDSSTFVLSDSIEEHGSEVIPVDSDSFSLNEGSTIDSSCKEHSQSVVECLEGDDELNKVLDFRIQAVVVKKKRKPITKRVTNGAAEPTARLKREADLEVGQPNGSQTSENACENLNDRNNREEGDKHLPLVKRARVRMGKPSPLQEENNRPSLVEEKASAGVAVKQFEVQNSFCEAGEQTSQEVAAYSSELISPSRAFNDECPADRDSFGVKVDLEKLSPVKVCTEIFGNGAQILKVMENQSGCSDGEAALPPSKRLHRALEAMSANTAEEGQLCAETSKTRMLISGNSTSNARSSLTTAVREEINGSGERSEDTLGYKASEYCSVAVVEESIKSSSIADIGNQSIEISKREEPCAVSFVGESCKDVFSGAMDHDESKVLVGQCSGTDNGSLTLQAEVPKHLTPDIDTQQVILQTSRGSLEQLVLAKDEDNPEEVEISDFRGKIPDEKLETSEHSGMRPHLISQTAEATEATSPTAADGLQQAVRGMASEFLRSQTDDYSQSSCLFDGALDAKHDQRKETGFCLGSIDCLGEDGASHVQLSPLPANGLESPARTSPPATTLCDVSTSESANFIQNTVYSSPNTHSQKMKALCTSVAHEEKIEMAMSQRPKSVSKGSNCAEALSALSTFGAVLGSLTRTKESIGRATRIAIHCAKFGTSSKVVEILARNLESESSMHKRVDLFFLVDSIIQCSRGLKGDFGGVYPSAIQAALPRLLSAAAACGSYAQENQRQCLKVLRLWLERRIFPESVIRHHIRELDSLGGSSSAGAYSRRSARTERSLDDPVRDMEGMLVDEYGSNSSFQLLGFCMPRMLKDDEEGSESDGEGFEAVTPEHRSEKPEWETNPATEKHTHILEDVDGELEMEDVAPSCDNVAQNVHNQHDQDLPRTVAHQPVDVSHSSPPLPSSLPPPHPRPPLPPLTTRPCNMQDGLRHQQSDATRINPSVSNAVQYHAPEGRDQTWKQVCDSTGSCRSYPVRQFNDVQHADGPSFYHKPYPSRPPHHHPPPHQLSYVQPGNYRRSRRETPPPSYSYRFHSSHNNDAGNFYNNHERMRPSPYDQSDNWRFPPPSFHGPRYPEKAKASYGSGAYGGPPREPSRWHHQGWDCPRGMHNRNFVPFRTAFDSAVPVANRAPAMWPPR</sequence>
<dbReference type="GO" id="GO:0006397">
    <property type="term" value="P:mRNA processing"/>
    <property type="evidence" value="ECO:0007669"/>
    <property type="project" value="UniProtKB-KW"/>
</dbReference>
<dbReference type="InterPro" id="IPR000313">
    <property type="entry name" value="PWWP_dom"/>
</dbReference>
<dbReference type="GO" id="GO:0009908">
    <property type="term" value="P:flower development"/>
    <property type="evidence" value="ECO:0007669"/>
    <property type="project" value="UniProtKB-KW"/>
</dbReference>
<dbReference type="PANTHER" id="PTHR12550">
    <property type="entry name" value="HEPATOMA-DERIVED GROWTH FACTOR-RELATED"/>
    <property type="match status" value="1"/>
</dbReference>
<keyword evidence="5" id="KW-0287">Flowering</keyword>
<evidence type="ECO:0008006" key="12">
    <source>
        <dbReference type="Google" id="ProtNLM"/>
    </source>
</evidence>
<keyword evidence="7" id="KW-0539">Nucleus</keyword>
<dbReference type="SUPFAM" id="SSF63748">
    <property type="entry name" value="Tudor/PWWP/MBT"/>
    <property type="match status" value="1"/>
</dbReference>
<dbReference type="Pfam" id="PF04818">
    <property type="entry name" value="CID"/>
    <property type="match status" value="1"/>
</dbReference>
<feature type="region of interest" description="Disordered" evidence="8">
    <location>
        <begin position="1262"/>
        <end position="1312"/>
    </location>
</feature>
<dbReference type="Pfam" id="PF00855">
    <property type="entry name" value="PWWP"/>
    <property type="match status" value="1"/>
</dbReference>
<dbReference type="PROSITE" id="PS50812">
    <property type="entry name" value="PWWP"/>
    <property type="match status" value="1"/>
</dbReference>
<dbReference type="SMART" id="SM00582">
    <property type="entry name" value="RPR"/>
    <property type="match status" value="1"/>
</dbReference>
<name>A0A2P2LKH8_RHIMU</name>
<dbReference type="Gene3D" id="2.30.30.140">
    <property type="match status" value="1"/>
</dbReference>
<dbReference type="CDD" id="cd20147">
    <property type="entry name" value="PWWP_HULK"/>
    <property type="match status" value="1"/>
</dbReference>
<dbReference type="PROSITE" id="PS51391">
    <property type="entry name" value="CID"/>
    <property type="match status" value="1"/>
</dbReference>
<evidence type="ECO:0000259" key="9">
    <source>
        <dbReference type="PROSITE" id="PS50812"/>
    </source>
</evidence>
<organism evidence="11">
    <name type="scientific">Rhizophora mucronata</name>
    <name type="common">Asiatic mangrove</name>
    <dbReference type="NCBI Taxonomy" id="61149"/>
    <lineage>
        <taxon>Eukaryota</taxon>
        <taxon>Viridiplantae</taxon>
        <taxon>Streptophyta</taxon>
        <taxon>Embryophyta</taxon>
        <taxon>Tracheophyta</taxon>
        <taxon>Spermatophyta</taxon>
        <taxon>Magnoliopsida</taxon>
        <taxon>eudicotyledons</taxon>
        <taxon>Gunneridae</taxon>
        <taxon>Pentapetalae</taxon>
        <taxon>rosids</taxon>
        <taxon>fabids</taxon>
        <taxon>Malpighiales</taxon>
        <taxon>Rhizophoraceae</taxon>
        <taxon>Rhizophora</taxon>
    </lineage>
</organism>
<keyword evidence="3" id="KW-0507">mRNA processing</keyword>
<comment type="subcellular location">
    <subcellularLocation>
        <location evidence="1">Nucleus</location>
    </subcellularLocation>
</comment>
<feature type="compositionally biased region" description="Pro residues" evidence="8">
    <location>
        <begin position="1181"/>
        <end position="1200"/>
    </location>
</feature>
<feature type="compositionally biased region" description="Acidic residues" evidence="8">
    <location>
        <begin position="1095"/>
        <end position="1106"/>
    </location>
</feature>
<keyword evidence="6" id="KW-0804">Transcription</keyword>
<dbReference type="GO" id="GO:0005634">
    <property type="term" value="C:nucleus"/>
    <property type="evidence" value="ECO:0007669"/>
    <property type="project" value="UniProtKB-SubCell"/>
</dbReference>
<feature type="region of interest" description="Disordered" evidence="8">
    <location>
        <begin position="1095"/>
        <end position="1130"/>
    </location>
</feature>
<dbReference type="FunFam" id="1.25.40.90:FF:000037">
    <property type="entry name" value="Enhancer of ag-4 2"/>
    <property type="match status" value="1"/>
</dbReference>
<feature type="region of interest" description="Disordered" evidence="8">
    <location>
        <begin position="360"/>
        <end position="406"/>
    </location>
</feature>
<feature type="compositionally biased region" description="Basic residues" evidence="8">
    <location>
        <begin position="204"/>
        <end position="217"/>
    </location>
</feature>
<proteinExistence type="predicted"/>
<dbReference type="InterPro" id="IPR006569">
    <property type="entry name" value="CID_dom"/>
</dbReference>
<evidence type="ECO:0000256" key="6">
    <source>
        <dbReference type="ARBA" id="ARBA00023163"/>
    </source>
</evidence>
<feature type="compositionally biased region" description="Basic and acidic residues" evidence="8">
    <location>
        <begin position="396"/>
        <end position="406"/>
    </location>
</feature>
<feature type="domain" description="CID" evidence="10">
    <location>
        <begin position="901"/>
        <end position="1042"/>
    </location>
</feature>
<feature type="region of interest" description="Disordered" evidence="8">
    <location>
        <begin position="1042"/>
        <end position="1061"/>
    </location>
</feature>
<accession>A0A2P2LKH8</accession>
<keyword evidence="2" id="KW-0217">Developmental protein</keyword>
<evidence type="ECO:0000256" key="7">
    <source>
        <dbReference type="ARBA" id="ARBA00023242"/>
    </source>
</evidence>
<dbReference type="PANTHER" id="PTHR12550:SF49">
    <property type="entry name" value="PROTEIN HUA2-LIKE 2-RELATED"/>
    <property type="match status" value="1"/>
</dbReference>
<dbReference type="Gene3D" id="1.25.40.90">
    <property type="match status" value="1"/>
</dbReference>
<feature type="domain" description="PWWP" evidence="9">
    <location>
        <begin position="24"/>
        <end position="81"/>
    </location>
</feature>
<dbReference type="InterPro" id="IPR008942">
    <property type="entry name" value="ENTH_VHS"/>
</dbReference>
<evidence type="ECO:0000256" key="3">
    <source>
        <dbReference type="ARBA" id="ARBA00022664"/>
    </source>
</evidence>
<protein>
    <recommendedName>
        <fullName evidence="12">HUA2-like protein 3</fullName>
    </recommendedName>
</protein>
<feature type="compositionally biased region" description="Polar residues" evidence="8">
    <location>
        <begin position="383"/>
        <end position="394"/>
    </location>
</feature>
<evidence type="ECO:0000256" key="5">
    <source>
        <dbReference type="ARBA" id="ARBA00023089"/>
    </source>
</evidence>
<feature type="compositionally biased region" description="Basic and acidic residues" evidence="8">
    <location>
        <begin position="1111"/>
        <end position="1130"/>
    </location>
</feature>
<feature type="compositionally biased region" description="Low complexity" evidence="8">
    <location>
        <begin position="1042"/>
        <end position="1052"/>
    </location>
</feature>
<evidence type="ECO:0000256" key="1">
    <source>
        <dbReference type="ARBA" id="ARBA00004123"/>
    </source>
</evidence>
<feature type="compositionally biased region" description="Basic and acidic residues" evidence="8">
    <location>
        <begin position="218"/>
        <end position="228"/>
    </location>
</feature>
<evidence type="ECO:0000256" key="2">
    <source>
        <dbReference type="ARBA" id="ARBA00022473"/>
    </source>
</evidence>
<feature type="region of interest" description="Disordered" evidence="8">
    <location>
        <begin position="1172"/>
        <end position="1218"/>
    </location>
</feature>
<evidence type="ECO:0000313" key="11">
    <source>
        <dbReference type="EMBL" id="MBX18482.1"/>
    </source>
</evidence>
<dbReference type="EMBL" id="GGEC01037998">
    <property type="protein sequence ID" value="MBX18482.1"/>
    <property type="molecule type" value="Transcribed_RNA"/>
</dbReference>
<keyword evidence="4" id="KW-0805">Transcription regulation</keyword>
<reference evidence="11" key="1">
    <citation type="submission" date="2018-02" db="EMBL/GenBank/DDBJ databases">
        <title>Rhizophora mucronata_Transcriptome.</title>
        <authorList>
            <person name="Meera S.P."/>
            <person name="Sreeshan A."/>
            <person name="Augustine A."/>
        </authorList>
    </citation>
    <scope>NUCLEOTIDE SEQUENCE</scope>
    <source>
        <tissue evidence="11">Leaf</tissue>
    </source>
</reference>
<dbReference type="SMART" id="SM00293">
    <property type="entry name" value="PWWP"/>
    <property type="match status" value="1"/>
</dbReference>
<evidence type="ECO:0000256" key="8">
    <source>
        <dbReference type="SAM" id="MobiDB-lite"/>
    </source>
</evidence>
<feature type="region of interest" description="Disordered" evidence="8">
    <location>
        <begin position="204"/>
        <end position="229"/>
    </location>
</feature>
<evidence type="ECO:0000256" key="4">
    <source>
        <dbReference type="ARBA" id="ARBA00023015"/>
    </source>
</evidence>
<evidence type="ECO:0000259" key="10">
    <source>
        <dbReference type="PROSITE" id="PS51391"/>
    </source>
</evidence>